<protein>
    <recommendedName>
        <fullName evidence="2">tetrahydrofolate synthase</fullName>
        <ecNumber evidence="2">6.3.2.17</ecNumber>
    </recommendedName>
    <alternativeName>
        <fullName evidence="8">Tetrahydrofolylpolyglutamate synthase</fullName>
    </alternativeName>
</protein>
<evidence type="ECO:0000313" key="14">
    <source>
        <dbReference type="Proteomes" id="UP000608420"/>
    </source>
</evidence>
<dbReference type="PANTHER" id="PTHR11136">
    <property type="entry name" value="FOLYLPOLYGLUTAMATE SYNTHASE-RELATED"/>
    <property type="match status" value="1"/>
</dbReference>
<dbReference type="Pfam" id="PF02875">
    <property type="entry name" value="Mur_ligase_C"/>
    <property type="match status" value="1"/>
</dbReference>
<name>A0ABQ1W9J8_9BACL</name>
<evidence type="ECO:0000256" key="5">
    <source>
        <dbReference type="ARBA" id="ARBA00022741"/>
    </source>
</evidence>
<evidence type="ECO:0000259" key="11">
    <source>
        <dbReference type="Pfam" id="PF02875"/>
    </source>
</evidence>
<evidence type="ECO:0000256" key="3">
    <source>
        <dbReference type="ARBA" id="ARBA00022598"/>
    </source>
</evidence>
<dbReference type="SUPFAM" id="SSF53623">
    <property type="entry name" value="MurD-like peptide ligases, catalytic domain"/>
    <property type="match status" value="1"/>
</dbReference>
<dbReference type="InterPro" id="IPR013221">
    <property type="entry name" value="Mur_ligase_cen"/>
</dbReference>
<accession>A0ABQ1W9J8</accession>
<evidence type="ECO:0000256" key="8">
    <source>
        <dbReference type="ARBA" id="ARBA00030592"/>
    </source>
</evidence>
<dbReference type="InterPro" id="IPR004101">
    <property type="entry name" value="Mur_ligase_C"/>
</dbReference>
<keyword evidence="14" id="KW-1185">Reference proteome</keyword>
<dbReference type="Gene3D" id="3.90.190.20">
    <property type="entry name" value="Mur ligase, C-terminal domain"/>
    <property type="match status" value="1"/>
</dbReference>
<dbReference type="NCBIfam" id="TIGR01499">
    <property type="entry name" value="folC"/>
    <property type="match status" value="1"/>
</dbReference>
<keyword evidence="7" id="KW-0460">Magnesium</keyword>
<dbReference type="RefSeq" id="WP_120465000.1">
    <property type="nucleotide sequence ID" value="NZ_BMIW01000051.1"/>
</dbReference>
<dbReference type="InterPro" id="IPR018109">
    <property type="entry name" value="Folylpolyglutamate_synth_CS"/>
</dbReference>
<evidence type="ECO:0000313" key="13">
    <source>
        <dbReference type="EMBL" id="GGG18104.1"/>
    </source>
</evidence>
<comment type="caution">
    <text evidence="13">The sequence shown here is derived from an EMBL/GenBank/DDBJ whole genome shotgun (WGS) entry which is preliminary data.</text>
</comment>
<dbReference type="PROSITE" id="PS01011">
    <property type="entry name" value="FOLYLPOLYGLU_SYNT_1"/>
    <property type="match status" value="1"/>
</dbReference>
<feature type="domain" description="Mur ligase C-terminal" evidence="11">
    <location>
        <begin position="294"/>
        <end position="414"/>
    </location>
</feature>
<evidence type="ECO:0000256" key="9">
    <source>
        <dbReference type="ARBA" id="ARBA00047493"/>
    </source>
</evidence>
<dbReference type="PROSITE" id="PS01012">
    <property type="entry name" value="FOLYLPOLYGLU_SYNT_2"/>
    <property type="match status" value="1"/>
</dbReference>
<reference evidence="14" key="1">
    <citation type="journal article" date="2019" name="Int. J. Syst. Evol. Microbiol.">
        <title>The Global Catalogue of Microorganisms (GCM) 10K type strain sequencing project: providing services to taxonomists for standard genome sequencing and annotation.</title>
        <authorList>
            <consortium name="The Broad Institute Genomics Platform"/>
            <consortium name="The Broad Institute Genome Sequencing Center for Infectious Disease"/>
            <person name="Wu L."/>
            <person name="Ma J."/>
        </authorList>
    </citation>
    <scope>NUCLEOTIDE SEQUENCE [LARGE SCALE GENOMIC DNA]</scope>
    <source>
        <strain evidence="14">CGMCC 1.15420</strain>
    </source>
</reference>
<keyword evidence="3 10" id="KW-0436">Ligase</keyword>
<evidence type="ECO:0000259" key="12">
    <source>
        <dbReference type="Pfam" id="PF08245"/>
    </source>
</evidence>
<comment type="similarity">
    <text evidence="1 10">Belongs to the folylpolyglutamate synthase family.</text>
</comment>
<comment type="catalytic activity">
    <reaction evidence="9">
        <text>(6S)-5,6,7,8-tetrahydrofolyl-(gamma-L-Glu)(n) + L-glutamate + ATP = (6S)-5,6,7,8-tetrahydrofolyl-(gamma-L-Glu)(n+1) + ADP + phosphate + H(+)</text>
        <dbReference type="Rhea" id="RHEA:10580"/>
        <dbReference type="Rhea" id="RHEA-COMP:14738"/>
        <dbReference type="Rhea" id="RHEA-COMP:14740"/>
        <dbReference type="ChEBI" id="CHEBI:15378"/>
        <dbReference type="ChEBI" id="CHEBI:29985"/>
        <dbReference type="ChEBI" id="CHEBI:30616"/>
        <dbReference type="ChEBI" id="CHEBI:43474"/>
        <dbReference type="ChEBI" id="CHEBI:141005"/>
        <dbReference type="ChEBI" id="CHEBI:456216"/>
        <dbReference type="EC" id="6.3.2.17"/>
    </reaction>
</comment>
<evidence type="ECO:0000256" key="4">
    <source>
        <dbReference type="ARBA" id="ARBA00022723"/>
    </source>
</evidence>
<dbReference type="Pfam" id="PF08245">
    <property type="entry name" value="Mur_ligase_M"/>
    <property type="match status" value="1"/>
</dbReference>
<evidence type="ECO:0000256" key="7">
    <source>
        <dbReference type="ARBA" id="ARBA00022842"/>
    </source>
</evidence>
<keyword evidence="5 10" id="KW-0547">Nucleotide-binding</keyword>
<dbReference type="PANTHER" id="PTHR11136:SF0">
    <property type="entry name" value="DIHYDROFOLATE SYNTHETASE-RELATED"/>
    <property type="match status" value="1"/>
</dbReference>
<keyword evidence="4" id="KW-0479">Metal-binding</keyword>
<evidence type="ECO:0000256" key="6">
    <source>
        <dbReference type="ARBA" id="ARBA00022840"/>
    </source>
</evidence>
<dbReference type="EC" id="6.3.2.17" evidence="2"/>
<dbReference type="Proteomes" id="UP000608420">
    <property type="component" value="Unassembled WGS sequence"/>
</dbReference>
<dbReference type="InterPro" id="IPR036565">
    <property type="entry name" value="Mur-like_cat_sf"/>
</dbReference>
<sequence>MNYIETINYLESIEKFGIQPGLHRMHALLEEMGNPQKKLKYIHVAGTNGKGSTITFLNSILTESKYRIGVYTSPHIHKWNERIKVNNQYITDEEFSKVNSYVKNKVTILLQKGFEHPTTFEITTAAAFQFFYEKKCELVLLEAGLGGEFDATNVIDFAEVSIITKISFDHLDILGSTLREIARTKSGIIKEGTTLVLHSQDYEAENEIVKTVQNKNASLIKPNFDEIKVLKSDIEGFVFNYSNFTNLLITMLGEHQIRNAVIAINACLALNQKKDFKISDDDIRIGISKAYWLGRMEVINENPLVIIDGAHNEDGVANLVNSLSKYFPDQKIKFIIGVLQDKNYKKMIELILPIARSISTITPSNNRGLSSKVLAKCVEDQQFDDIDVFESMQEAIRSSLNSLGENEVICIMGSLYIIGEAREFFNK</sequence>
<gene>
    <name evidence="13" type="primary">folC</name>
    <name evidence="13" type="ORF">GCM10010913_45280</name>
</gene>
<evidence type="ECO:0000256" key="1">
    <source>
        <dbReference type="ARBA" id="ARBA00008276"/>
    </source>
</evidence>
<organism evidence="13 14">
    <name type="scientific">Paenibacillus aceti</name>
    <dbReference type="NCBI Taxonomy" id="1820010"/>
    <lineage>
        <taxon>Bacteria</taxon>
        <taxon>Bacillati</taxon>
        <taxon>Bacillota</taxon>
        <taxon>Bacilli</taxon>
        <taxon>Bacillales</taxon>
        <taxon>Paenibacillaceae</taxon>
        <taxon>Paenibacillus</taxon>
    </lineage>
</organism>
<dbReference type="PIRSF" id="PIRSF001563">
    <property type="entry name" value="Folylpolyglu_synth"/>
    <property type="match status" value="1"/>
</dbReference>
<dbReference type="InterPro" id="IPR036615">
    <property type="entry name" value="Mur_ligase_C_dom_sf"/>
</dbReference>
<evidence type="ECO:0000256" key="10">
    <source>
        <dbReference type="PIRNR" id="PIRNR001563"/>
    </source>
</evidence>
<proteinExistence type="inferred from homology"/>
<dbReference type="InterPro" id="IPR001645">
    <property type="entry name" value="Folylpolyglutamate_synth"/>
</dbReference>
<evidence type="ECO:0000256" key="2">
    <source>
        <dbReference type="ARBA" id="ARBA00013025"/>
    </source>
</evidence>
<keyword evidence="6 10" id="KW-0067">ATP-binding</keyword>
<dbReference type="SUPFAM" id="SSF53244">
    <property type="entry name" value="MurD-like peptide ligases, peptide-binding domain"/>
    <property type="match status" value="1"/>
</dbReference>
<feature type="domain" description="Mur ligase central" evidence="12">
    <location>
        <begin position="44"/>
        <end position="266"/>
    </location>
</feature>
<dbReference type="EMBL" id="BMIW01000051">
    <property type="protein sequence ID" value="GGG18104.1"/>
    <property type="molecule type" value="Genomic_DNA"/>
</dbReference>
<dbReference type="Gene3D" id="3.40.1190.10">
    <property type="entry name" value="Mur-like, catalytic domain"/>
    <property type="match status" value="1"/>
</dbReference>